<dbReference type="GO" id="GO:0008270">
    <property type="term" value="F:zinc ion binding"/>
    <property type="evidence" value="ECO:0007669"/>
    <property type="project" value="UniProtKB-UniRule"/>
</dbReference>
<evidence type="ECO:0000259" key="14">
    <source>
        <dbReference type="PROSITE" id="PS51864"/>
    </source>
</evidence>
<evidence type="ECO:0000256" key="10">
    <source>
        <dbReference type="ARBA" id="ARBA00023329"/>
    </source>
</evidence>
<dbReference type="CDD" id="cd04283">
    <property type="entry name" value="ZnMc_hatching_enzyme"/>
    <property type="match status" value="1"/>
</dbReference>
<keyword evidence="16" id="KW-1185">Reference proteome</keyword>
<feature type="domain" description="Peptidase M12A" evidence="14">
    <location>
        <begin position="62"/>
        <end position="261"/>
    </location>
</feature>
<evidence type="ECO:0000313" key="16">
    <source>
        <dbReference type="Proteomes" id="UP000472263"/>
    </source>
</evidence>
<dbReference type="SUPFAM" id="SSF55486">
    <property type="entry name" value="Metalloproteases ('zincins'), catalytic domain"/>
    <property type="match status" value="1"/>
</dbReference>
<dbReference type="Gene3D" id="3.40.390.10">
    <property type="entry name" value="Collagenase (Catalytic Domain)"/>
    <property type="match status" value="1"/>
</dbReference>
<evidence type="ECO:0000256" key="1">
    <source>
        <dbReference type="ARBA" id="ARBA00022670"/>
    </source>
</evidence>
<dbReference type="InterPro" id="IPR034039">
    <property type="entry name" value="ZnMP_hatching_enz"/>
</dbReference>
<dbReference type="GO" id="GO:0042588">
    <property type="term" value="C:zymogen granule"/>
    <property type="evidence" value="ECO:0007669"/>
    <property type="project" value="UniProtKB-SubCell"/>
</dbReference>
<accession>A0A667X8U5</accession>
<evidence type="ECO:0000256" key="2">
    <source>
        <dbReference type="ARBA" id="ARBA00022723"/>
    </source>
</evidence>
<dbReference type="PROSITE" id="PS51864">
    <property type="entry name" value="ASTACIN"/>
    <property type="match status" value="1"/>
</dbReference>
<evidence type="ECO:0000256" key="8">
    <source>
        <dbReference type="ARBA" id="ARBA00023157"/>
    </source>
</evidence>
<evidence type="ECO:0000256" key="11">
    <source>
        <dbReference type="ARBA" id="ARBA00024324"/>
    </source>
</evidence>
<dbReference type="InterPro" id="IPR001506">
    <property type="entry name" value="Peptidase_M12A"/>
</dbReference>
<keyword evidence="2 12" id="KW-0479">Metal-binding</keyword>
<evidence type="ECO:0000256" key="13">
    <source>
        <dbReference type="RuleBase" id="RU361183"/>
    </source>
</evidence>
<keyword evidence="7" id="KW-0865">Zymogen</keyword>
<dbReference type="GeneTree" id="ENSGT00940000154856"/>
<protein>
    <recommendedName>
        <fullName evidence="13">Metalloendopeptidase</fullName>
        <ecNumber evidence="13">3.4.24.-</ecNumber>
    </recommendedName>
</protein>
<feature type="signal peptide" evidence="13">
    <location>
        <begin position="1"/>
        <end position="24"/>
    </location>
</feature>
<feature type="chain" id="PRO_5025710550" description="Metalloendopeptidase" evidence="13">
    <location>
        <begin position="25"/>
        <end position="262"/>
    </location>
</feature>
<keyword evidence="9" id="KW-0325">Glycoprotein</keyword>
<reference evidence="15" key="3">
    <citation type="submission" date="2025-09" db="UniProtKB">
        <authorList>
            <consortium name="Ensembl"/>
        </authorList>
    </citation>
    <scope>IDENTIFICATION</scope>
</reference>
<dbReference type="AlphaFoldDB" id="A0A667X8U5"/>
<dbReference type="EC" id="3.4.24.-" evidence="13"/>
<evidence type="ECO:0000256" key="7">
    <source>
        <dbReference type="ARBA" id="ARBA00023145"/>
    </source>
</evidence>
<evidence type="ECO:0000256" key="3">
    <source>
        <dbReference type="ARBA" id="ARBA00022729"/>
    </source>
</evidence>
<reference evidence="15" key="1">
    <citation type="submission" date="2019-06" db="EMBL/GenBank/DDBJ databases">
        <authorList>
            <consortium name="Wellcome Sanger Institute Data Sharing"/>
        </authorList>
    </citation>
    <scope>NUCLEOTIDE SEQUENCE [LARGE SCALE GENOMIC DNA]</scope>
</reference>
<keyword evidence="5 12" id="KW-0862">Zinc</keyword>
<reference evidence="15" key="2">
    <citation type="submission" date="2025-08" db="UniProtKB">
        <authorList>
            <consortium name="Ensembl"/>
        </authorList>
    </citation>
    <scope>IDENTIFICATION</scope>
</reference>
<dbReference type="GO" id="GO:0006508">
    <property type="term" value="P:proteolysis"/>
    <property type="evidence" value="ECO:0007669"/>
    <property type="project" value="UniProtKB-KW"/>
</dbReference>
<keyword evidence="8" id="KW-1015">Disulfide bond</keyword>
<dbReference type="Proteomes" id="UP000472263">
    <property type="component" value="Chromosome 12"/>
</dbReference>
<evidence type="ECO:0000256" key="9">
    <source>
        <dbReference type="ARBA" id="ARBA00023180"/>
    </source>
</evidence>
<dbReference type="InterPro" id="IPR024079">
    <property type="entry name" value="MetalloPept_cat_dom_sf"/>
</dbReference>
<organism evidence="15 16">
    <name type="scientific">Myripristis murdjan</name>
    <name type="common">pinecone soldierfish</name>
    <dbReference type="NCBI Taxonomy" id="586833"/>
    <lineage>
        <taxon>Eukaryota</taxon>
        <taxon>Metazoa</taxon>
        <taxon>Chordata</taxon>
        <taxon>Craniata</taxon>
        <taxon>Vertebrata</taxon>
        <taxon>Euteleostomi</taxon>
        <taxon>Actinopterygii</taxon>
        <taxon>Neopterygii</taxon>
        <taxon>Teleostei</taxon>
        <taxon>Neoteleostei</taxon>
        <taxon>Acanthomorphata</taxon>
        <taxon>Holocentriformes</taxon>
        <taxon>Holocentridae</taxon>
        <taxon>Myripristis</taxon>
    </lineage>
</organism>
<name>A0A667X8U5_9TELE</name>
<dbReference type="PANTHER" id="PTHR10127:SF839">
    <property type="entry name" value="HATCHING ENZYME 1.2-RELATED"/>
    <property type="match status" value="1"/>
</dbReference>
<dbReference type="FunFam" id="3.40.390.10:FF:000040">
    <property type="entry name" value="Metalloendopeptidase"/>
    <property type="match status" value="1"/>
</dbReference>
<dbReference type="PRINTS" id="PR00480">
    <property type="entry name" value="ASTACIN"/>
</dbReference>
<comment type="subcellular location">
    <subcellularLocation>
        <location evidence="11">Zymogen granule</location>
    </subcellularLocation>
</comment>
<feature type="binding site" evidence="12">
    <location>
        <position position="160"/>
    </location>
    <ligand>
        <name>Zn(2+)</name>
        <dbReference type="ChEBI" id="CHEBI:29105"/>
        <note>catalytic</note>
    </ligand>
</feature>
<evidence type="ECO:0000313" key="15">
    <source>
        <dbReference type="Ensembl" id="ENSMMDP00005005311.1"/>
    </source>
</evidence>
<comment type="cofactor">
    <cofactor evidence="12 13">
        <name>Zn(2+)</name>
        <dbReference type="ChEBI" id="CHEBI:29105"/>
    </cofactor>
    <text evidence="12 13">Binds 1 zinc ion per subunit.</text>
</comment>
<dbReference type="SMART" id="SM00235">
    <property type="entry name" value="ZnMc"/>
    <property type="match status" value="1"/>
</dbReference>
<gene>
    <name evidence="15" type="primary">LOC115369206</name>
</gene>
<evidence type="ECO:0000256" key="12">
    <source>
        <dbReference type="PROSITE-ProRule" id="PRU01211"/>
    </source>
</evidence>
<dbReference type="GO" id="GO:0004222">
    <property type="term" value="F:metalloendopeptidase activity"/>
    <property type="evidence" value="ECO:0007669"/>
    <property type="project" value="UniProtKB-UniRule"/>
</dbReference>
<dbReference type="Ensembl" id="ENSMMDT00005005456.1">
    <property type="protein sequence ID" value="ENSMMDP00005005311.1"/>
    <property type="gene ID" value="ENSMMDG00005002886.1"/>
</dbReference>
<keyword evidence="3 13" id="KW-0732">Signal</keyword>
<proteinExistence type="predicted"/>
<keyword evidence="1 12" id="KW-0645">Protease</keyword>
<feature type="active site" evidence="12">
    <location>
        <position position="161"/>
    </location>
</feature>
<dbReference type="InterPro" id="IPR006026">
    <property type="entry name" value="Peptidase_Metallo"/>
</dbReference>
<keyword evidence="6 12" id="KW-0482">Metalloprotease</keyword>
<evidence type="ECO:0000256" key="5">
    <source>
        <dbReference type="ARBA" id="ARBA00022833"/>
    </source>
</evidence>
<keyword evidence="4 12" id="KW-0378">Hydrolase</keyword>
<evidence type="ECO:0000256" key="4">
    <source>
        <dbReference type="ARBA" id="ARBA00022801"/>
    </source>
</evidence>
<dbReference type="PANTHER" id="PTHR10127">
    <property type="entry name" value="DISCOIDIN, CUB, EGF, LAMININ , AND ZINC METALLOPROTEASE DOMAIN CONTAINING"/>
    <property type="match status" value="1"/>
</dbReference>
<feature type="binding site" evidence="12">
    <location>
        <position position="170"/>
    </location>
    <ligand>
        <name>Zn(2+)</name>
        <dbReference type="ChEBI" id="CHEBI:29105"/>
        <note>catalytic</note>
    </ligand>
</feature>
<evidence type="ECO:0000256" key="6">
    <source>
        <dbReference type="ARBA" id="ARBA00023049"/>
    </source>
</evidence>
<feature type="binding site" evidence="12">
    <location>
        <position position="164"/>
    </location>
    <ligand>
        <name>Zn(2+)</name>
        <dbReference type="ChEBI" id="CHEBI:29105"/>
        <note>catalytic</note>
    </ligand>
</feature>
<keyword evidence="10" id="KW-0968">Cytoplasmic vesicle</keyword>
<dbReference type="Pfam" id="PF01400">
    <property type="entry name" value="Astacin"/>
    <property type="match status" value="1"/>
</dbReference>
<comment type="caution">
    <text evidence="12">Lacks conserved residue(s) required for the propagation of feature annotation.</text>
</comment>
<sequence length="262" mass="29623">KKKMDPSLFTAVLGLLLGLAAAHGVKTKELGRSDITSKILEANKGMDHMLVEGDVLLPKKRNAMKCWRNYCKWPKSANGLVEVPYTISDYFYDYEKAQIERAMRSFHTRTCVRFVPRSGQSDYLSIESKLGCYSTLGRAGGRQELSLSVSGCVHHGIVQHELLHALGFHHEHTRSDRDRYVTIHWENISSATAYNFHKANTNNLNTPYDYSSIMHYGRTAFASEYGAETITPIPDGSVQIGQRDDMSDIDVLRVNRLYGCRE</sequence>